<dbReference type="RefSeq" id="XP_009527508.1">
    <property type="nucleotide sequence ID" value="XM_009529213.1"/>
</dbReference>
<dbReference type="EMBL" id="JH159154">
    <property type="protein sequence ID" value="EGZ18450.1"/>
    <property type="molecule type" value="Genomic_DNA"/>
</dbReference>
<feature type="compositionally biased region" description="Basic and acidic residues" evidence="1">
    <location>
        <begin position="726"/>
        <end position="735"/>
    </location>
</feature>
<dbReference type="AlphaFoldDB" id="G4ZF19"/>
<dbReference type="GeneID" id="20646417"/>
<proteinExistence type="predicted"/>
<dbReference type="Proteomes" id="UP000002640">
    <property type="component" value="Unassembled WGS sequence"/>
</dbReference>
<keyword evidence="3" id="KW-1185">Reference proteome</keyword>
<feature type="region of interest" description="Disordered" evidence="1">
    <location>
        <begin position="559"/>
        <end position="735"/>
    </location>
</feature>
<reference evidence="2 3" key="1">
    <citation type="journal article" date="2006" name="Science">
        <title>Phytophthora genome sequences uncover evolutionary origins and mechanisms of pathogenesis.</title>
        <authorList>
            <person name="Tyler B.M."/>
            <person name="Tripathy S."/>
            <person name="Zhang X."/>
            <person name="Dehal P."/>
            <person name="Jiang R.H."/>
            <person name="Aerts A."/>
            <person name="Arredondo F.D."/>
            <person name="Baxter L."/>
            <person name="Bensasson D."/>
            <person name="Beynon J.L."/>
            <person name="Chapman J."/>
            <person name="Damasceno C.M."/>
            <person name="Dorrance A.E."/>
            <person name="Dou D."/>
            <person name="Dickerman A.W."/>
            <person name="Dubchak I.L."/>
            <person name="Garbelotto M."/>
            <person name="Gijzen M."/>
            <person name="Gordon S.G."/>
            <person name="Govers F."/>
            <person name="Grunwald N.J."/>
            <person name="Huang W."/>
            <person name="Ivors K.L."/>
            <person name="Jones R.W."/>
            <person name="Kamoun S."/>
            <person name="Krampis K."/>
            <person name="Lamour K.H."/>
            <person name="Lee M.K."/>
            <person name="McDonald W.H."/>
            <person name="Medina M."/>
            <person name="Meijer H.J."/>
            <person name="Nordberg E.K."/>
            <person name="Maclean D.J."/>
            <person name="Ospina-Giraldo M.D."/>
            <person name="Morris P.F."/>
            <person name="Phuntumart V."/>
            <person name="Putnam N.H."/>
            <person name="Rash S."/>
            <person name="Rose J.K."/>
            <person name="Sakihama Y."/>
            <person name="Salamov A.A."/>
            <person name="Savidor A."/>
            <person name="Scheuring C.F."/>
            <person name="Smith B.M."/>
            <person name="Sobral B.W."/>
            <person name="Terry A."/>
            <person name="Torto-Alalibo T.A."/>
            <person name="Win J."/>
            <person name="Xu Z."/>
            <person name="Zhang H."/>
            <person name="Grigoriev I.V."/>
            <person name="Rokhsar D.S."/>
            <person name="Boore J.L."/>
        </authorList>
    </citation>
    <scope>NUCLEOTIDE SEQUENCE [LARGE SCALE GENOMIC DNA]</scope>
    <source>
        <strain evidence="2 3">P6497</strain>
    </source>
</reference>
<sequence length="1003" mass="109655">MTKSRGSKAHLVHHPSTANRRKAVLPWRTSSINSNKAEAMTSVAAELINQEEPTSRRQSALLATAREKEPTVVEADSLDTNIPNSNDTVSALHQVSDADHEPELLCPPIMTIEVCEPPSASNRKTIRIFLLLGGDHDGAICCTISLVFATKEITESEGIFYATAPNETTRTKPVLPTQKTLATALRMLKKCVITRMERGFEQRPAGQLIVVVKMLQDLNERQPHYSTPVIKTSRDTAFHWNLNNSALKTLTQNQVNQLYGLFKFYDSSAVGDDLPSINCARLVEILRDARLINESSSSGTNVCSVMPSTRGLQVDSVERIFAQAVMGKMRVYLDADGQPAFTFPLFCGALMNCAMLLTPLSHPEAALRQILPILLEGSIVNGHHVSADKGILGLFPKDGAISMWTPGQLQDPHQSTDDFRESTPFQQVIADCTRDKALEELKQEKLTRCYHIPDRLLASFHRDTIALVSDKFRTFDVFDRGTLPRQEVFPLLSSVGRRADLPDPYAVLANLSASNGPSSEMSGGGGELTLVQLLQAIEATRDSKLHSITARLGAMKVNNHPRVDPAAEDESALDGHLPPAIKETADDDTDHDHTASSTHHHGNAGGSISKERKKLGVPRSKSRRSMLSQPGPGGSSSSSSSHSLIGSKHRGGSKNRLAHHASTSGKKKIELRRKSSTKGRILGIATTDSESHGSVMQSMESGSHSHRSNNSDSSDYQETAGSFTPRSDDFSTDRRNSRYFEHNGHVSTAATHVHEPSSNSKTLRIFLLLGGDHDGAICCTLSLKLATREIVESEGTYYSAAPSEITRLMPVLPTQNSLTNALLLLKKCVSIKQERGFELRPANQLAVVDDMLLKLKNREPRFSIALKPGPRASLAAASTVNLSPANPANTTKAEEEEGGILTSSSLDLIPALKIESRPILSSPPRQQKPLSLPKPAYKHQFELPSNYRDIVASWEVSKSDEYAWVHAVNAASPLKPASPLRTKTKPHRSGHLSPLRLPHRHDY</sequence>
<name>G4ZF19_PHYSP</name>
<dbReference type="KEGG" id="psoj:PHYSODRAFT_332240"/>
<organism evidence="2 3">
    <name type="scientific">Phytophthora sojae (strain P6497)</name>
    <name type="common">Soybean stem and root rot agent</name>
    <name type="synonym">Phytophthora megasperma f. sp. glycines</name>
    <dbReference type="NCBI Taxonomy" id="1094619"/>
    <lineage>
        <taxon>Eukaryota</taxon>
        <taxon>Sar</taxon>
        <taxon>Stramenopiles</taxon>
        <taxon>Oomycota</taxon>
        <taxon>Peronosporomycetes</taxon>
        <taxon>Peronosporales</taxon>
        <taxon>Peronosporaceae</taxon>
        <taxon>Phytophthora</taxon>
    </lineage>
</organism>
<dbReference type="STRING" id="1094619.G4ZF19"/>
<feature type="compositionally biased region" description="Polar residues" evidence="1">
    <location>
        <begin position="686"/>
        <end position="700"/>
    </location>
</feature>
<feature type="compositionally biased region" description="Low complexity" evidence="1">
    <location>
        <begin position="625"/>
        <end position="646"/>
    </location>
</feature>
<protein>
    <submittedName>
        <fullName evidence="2">Uncharacterized protein</fullName>
    </submittedName>
</protein>
<feature type="compositionally biased region" description="Polar residues" evidence="1">
    <location>
        <begin position="716"/>
        <end position="725"/>
    </location>
</feature>
<feature type="compositionally biased region" description="Basic residues" evidence="1">
    <location>
        <begin position="647"/>
        <end position="677"/>
    </location>
</feature>
<feature type="region of interest" description="Disordered" evidence="1">
    <location>
        <begin position="1"/>
        <end position="20"/>
    </location>
</feature>
<feature type="compositionally biased region" description="Basic residues" evidence="1">
    <location>
        <begin position="611"/>
        <end position="624"/>
    </location>
</feature>
<evidence type="ECO:0000313" key="3">
    <source>
        <dbReference type="Proteomes" id="UP000002640"/>
    </source>
</evidence>
<evidence type="ECO:0000256" key="1">
    <source>
        <dbReference type="SAM" id="MobiDB-lite"/>
    </source>
</evidence>
<feature type="region of interest" description="Disordered" evidence="1">
    <location>
        <begin position="974"/>
        <end position="1003"/>
    </location>
</feature>
<dbReference type="InParanoid" id="G4ZF19"/>
<evidence type="ECO:0000313" key="2">
    <source>
        <dbReference type="EMBL" id="EGZ18450.1"/>
    </source>
</evidence>
<accession>G4ZF19</accession>
<gene>
    <name evidence="2" type="ORF">PHYSODRAFT_332240</name>
</gene>